<dbReference type="CDD" id="cd00156">
    <property type="entry name" value="REC"/>
    <property type="match status" value="1"/>
</dbReference>
<dbReference type="Gene3D" id="3.40.50.2300">
    <property type="match status" value="1"/>
</dbReference>
<dbReference type="SMART" id="SM00448">
    <property type="entry name" value="REC"/>
    <property type="match status" value="1"/>
</dbReference>
<dbReference type="eggNOG" id="COG0745">
    <property type="taxonomic scope" value="Bacteria"/>
</dbReference>
<feature type="modified residue" description="4-aspartylphosphate" evidence="2">
    <location>
        <position position="57"/>
    </location>
</feature>
<name>I4C4M3_DESTA</name>
<keyword evidence="5" id="KW-1185">Reference proteome</keyword>
<dbReference type="Pfam" id="PF00072">
    <property type="entry name" value="Response_reg"/>
    <property type="match status" value="1"/>
</dbReference>
<dbReference type="InterPro" id="IPR050595">
    <property type="entry name" value="Bact_response_regulator"/>
</dbReference>
<dbReference type="KEGG" id="dti:Desti_1806"/>
<accession>I4C4M3</accession>
<evidence type="ECO:0000256" key="2">
    <source>
        <dbReference type="PROSITE-ProRule" id="PRU00169"/>
    </source>
</evidence>
<dbReference type="RefSeq" id="WP_014809660.1">
    <property type="nucleotide sequence ID" value="NC_018025.1"/>
</dbReference>
<dbReference type="PANTHER" id="PTHR44591:SF3">
    <property type="entry name" value="RESPONSE REGULATORY DOMAIN-CONTAINING PROTEIN"/>
    <property type="match status" value="1"/>
</dbReference>
<dbReference type="AlphaFoldDB" id="I4C4M3"/>
<dbReference type="Proteomes" id="UP000006055">
    <property type="component" value="Chromosome"/>
</dbReference>
<dbReference type="PROSITE" id="PS50110">
    <property type="entry name" value="RESPONSE_REGULATORY"/>
    <property type="match status" value="1"/>
</dbReference>
<keyword evidence="1 2" id="KW-0597">Phosphoprotein</keyword>
<dbReference type="EMBL" id="CP003360">
    <property type="protein sequence ID" value="AFM24514.1"/>
    <property type="molecule type" value="Genomic_DNA"/>
</dbReference>
<dbReference type="PANTHER" id="PTHR44591">
    <property type="entry name" value="STRESS RESPONSE REGULATOR PROTEIN 1"/>
    <property type="match status" value="1"/>
</dbReference>
<evidence type="ECO:0000313" key="5">
    <source>
        <dbReference type="Proteomes" id="UP000006055"/>
    </source>
</evidence>
<dbReference type="InterPro" id="IPR001789">
    <property type="entry name" value="Sig_transdc_resp-reg_receiver"/>
</dbReference>
<sequence length="160" mass="18154">MTSEILRGKRILAVDDEPDVLEMVREQLETCEVTTAGGYDEAKELLFEKTFDLALLDIMGVKGFDLLEHCTEKQLPAAMLTAHSITAESVNKAMSLGAISFLPKDELANLPEHVTDIFEGLLQGKSHWRRLFERLGPFFRDRLGLTWENIGKPRNPPYMY</sequence>
<dbReference type="GO" id="GO:0003677">
    <property type="term" value="F:DNA binding"/>
    <property type="evidence" value="ECO:0007669"/>
    <property type="project" value="UniProtKB-KW"/>
</dbReference>
<proteinExistence type="predicted"/>
<organism evidence="4 5">
    <name type="scientific">Desulfomonile tiedjei (strain ATCC 49306 / DSM 6799 / DCB-1)</name>
    <dbReference type="NCBI Taxonomy" id="706587"/>
    <lineage>
        <taxon>Bacteria</taxon>
        <taxon>Pseudomonadati</taxon>
        <taxon>Thermodesulfobacteriota</taxon>
        <taxon>Desulfomonilia</taxon>
        <taxon>Desulfomonilales</taxon>
        <taxon>Desulfomonilaceae</taxon>
        <taxon>Desulfomonile</taxon>
    </lineage>
</organism>
<keyword evidence="4" id="KW-0238">DNA-binding</keyword>
<dbReference type="STRING" id="706587.Desti_1806"/>
<feature type="domain" description="Response regulatory" evidence="3">
    <location>
        <begin position="10"/>
        <end position="119"/>
    </location>
</feature>
<protein>
    <submittedName>
        <fullName evidence="4">Response regulator with CheY-like receiver, AAA-type ATPase, and DNA-binding domains</fullName>
    </submittedName>
</protein>
<dbReference type="InterPro" id="IPR011006">
    <property type="entry name" value="CheY-like_superfamily"/>
</dbReference>
<gene>
    <name evidence="4" type="ordered locus">Desti_1806</name>
</gene>
<dbReference type="SUPFAM" id="SSF52172">
    <property type="entry name" value="CheY-like"/>
    <property type="match status" value="1"/>
</dbReference>
<dbReference type="HOGENOM" id="CLU_1719441_0_0_7"/>
<evidence type="ECO:0000259" key="3">
    <source>
        <dbReference type="PROSITE" id="PS50110"/>
    </source>
</evidence>
<dbReference type="GO" id="GO:0000160">
    <property type="term" value="P:phosphorelay signal transduction system"/>
    <property type="evidence" value="ECO:0007669"/>
    <property type="project" value="InterPro"/>
</dbReference>
<evidence type="ECO:0000313" key="4">
    <source>
        <dbReference type="EMBL" id="AFM24514.1"/>
    </source>
</evidence>
<reference evidence="5" key="1">
    <citation type="submission" date="2012-06" db="EMBL/GenBank/DDBJ databases">
        <title>Complete sequence of chromosome of Desulfomonile tiedjei DSM 6799.</title>
        <authorList>
            <person name="Lucas S."/>
            <person name="Copeland A."/>
            <person name="Lapidus A."/>
            <person name="Glavina del Rio T."/>
            <person name="Dalin E."/>
            <person name="Tice H."/>
            <person name="Bruce D."/>
            <person name="Goodwin L."/>
            <person name="Pitluck S."/>
            <person name="Peters L."/>
            <person name="Ovchinnikova G."/>
            <person name="Zeytun A."/>
            <person name="Lu M."/>
            <person name="Kyrpides N."/>
            <person name="Mavromatis K."/>
            <person name="Ivanova N."/>
            <person name="Brettin T."/>
            <person name="Detter J.C."/>
            <person name="Han C."/>
            <person name="Larimer F."/>
            <person name="Land M."/>
            <person name="Hauser L."/>
            <person name="Markowitz V."/>
            <person name="Cheng J.-F."/>
            <person name="Hugenholtz P."/>
            <person name="Woyke T."/>
            <person name="Wu D."/>
            <person name="Spring S."/>
            <person name="Schroeder M."/>
            <person name="Brambilla E."/>
            <person name="Klenk H.-P."/>
            <person name="Eisen J.A."/>
        </authorList>
    </citation>
    <scope>NUCLEOTIDE SEQUENCE [LARGE SCALE GENOMIC DNA]</scope>
    <source>
        <strain evidence="5">ATCC 49306 / DSM 6799 / DCB-1</strain>
    </source>
</reference>
<evidence type="ECO:0000256" key="1">
    <source>
        <dbReference type="ARBA" id="ARBA00022553"/>
    </source>
</evidence>